<dbReference type="PROSITE" id="PS50893">
    <property type="entry name" value="ABC_TRANSPORTER_2"/>
    <property type="match status" value="1"/>
</dbReference>
<comment type="caution">
    <text evidence="5">The sequence shown here is derived from an EMBL/GenBank/DDBJ whole genome shotgun (WGS) entry which is preliminary data.</text>
</comment>
<dbReference type="InterPro" id="IPR003439">
    <property type="entry name" value="ABC_transporter-like_ATP-bd"/>
</dbReference>
<dbReference type="EMBL" id="JAWDIP010000003">
    <property type="protein sequence ID" value="MDY0393930.1"/>
    <property type="molecule type" value="Genomic_DNA"/>
</dbReference>
<dbReference type="InterPro" id="IPR003593">
    <property type="entry name" value="AAA+_ATPase"/>
</dbReference>
<dbReference type="Proteomes" id="UP001281447">
    <property type="component" value="Unassembled WGS sequence"/>
</dbReference>
<sequence>MTTLIEVQELTKAYPGSTSIFSNLTLSINEGESLAIRGDNGAGKSTFLKILAEIITPTYGFVKHMKSDMVIGYVPEKFPYNIRFTAKQYLYHMGRIQGIAKSELHHRTSNLLKQFNMRDQQGNAINTFSKGMKQKIGMMQALLANPDILLLDEPLSGLDLRTQNDLESILYRLKTNGLTIIFTCHDKKLLNRIADRVITLNGKQGQLEYISAEKPAFHIIIEMDTKGQSLDFLIGIDGIINRERMDQGDTVRLEVNPSVSDYLLLELIQHGISIQSLYRKRVL</sequence>
<gene>
    <name evidence="5" type="ORF">RWE15_04950</name>
</gene>
<organism evidence="5 6">
    <name type="scientific">Tigheibacillus halophilus</name>
    <dbReference type="NCBI Taxonomy" id="361280"/>
    <lineage>
        <taxon>Bacteria</taxon>
        <taxon>Bacillati</taxon>
        <taxon>Bacillota</taxon>
        <taxon>Bacilli</taxon>
        <taxon>Bacillales</taxon>
        <taxon>Bacillaceae</taxon>
        <taxon>Tigheibacillus</taxon>
    </lineage>
</organism>
<protein>
    <submittedName>
        <fullName evidence="5">ABC transporter ATP-binding protein</fullName>
    </submittedName>
</protein>
<accession>A0ABU5C415</accession>
<dbReference type="Gene3D" id="3.40.50.300">
    <property type="entry name" value="P-loop containing nucleotide triphosphate hydrolases"/>
    <property type="match status" value="1"/>
</dbReference>
<dbReference type="SUPFAM" id="SSF52540">
    <property type="entry name" value="P-loop containing nucleoside triphosphate hydrolases"/>
    <property type="match status" value="1"/>
</dbReference>
<evidence type="ECO:0000259" key="4">
    <source>
        <dbReference type="PROSITE" id="PS50893"/>
    </source>
</evidence>
<dbReference type="PANTHER" id="PTHR42939">
    <property type="entry name" value="ABC TRANSPORTER ATP-BINDING PROTEIN ALBC-RELATED"/>
    <property type="match status" value="1"/>
</dbReference>
<keyword evidence="6" id="KW-1185">Reference proteome</keyword>
<dbReference type="InterPro" id="IPR051782">
    <property type="entry name" value="ABC_Transporter_VariousFunc"/>
</dbReference>
<proteinExistence type="predicted"/>
<dbReference type="RefSeq" id="WP_390357339.1">
    <property type="nucleotide sequence ID" value="NZ_JBHUIZ010000015.1"/>
</dbReference>
<dbReference type="InterPro" id="IPR027417">
    <property type="entry name" value="P-loop_NTPase"/>
</dbReference>
<keyword evidence="3 5" id="KW-0067">ATP-binding</keyword>
<dbReference type="SMART" id="SM00382">
    <property type="entry name" value="AAA"/>
    <property type="match status" value="1"/>
</dbReference>
<evidence type="ECO:0000313" key="6">
    <source>
        <dbReference type="Proteomes" id="UP001281447"/>
    </source>
</evidence>
<evidence type="ECO:0000256" key="1">
    <source>
        <dbReference type="ARBA" id="ARBA00022448"/>
    </source>
</evidence>
<keyword evidence="1" id="KW-0813">Transport</keyword>
<dbReference type="CDD" id="cd03230">
    <property type="entry name" value="ABC_DR_subfamily_A"/>
    <property type="match status" value="1"/>
</dbReference>
<evidence type="ECO:0000313" key="5">
    <source>
        <dbReference type="EMBL" id="MDY0393930.1"/>
    </source>
</evidence>
<dbReference type="GO" id="GO:0005524">
    <property type="term" value="F:ATP binding"/>
    <property type="evidence" value="ECO:0007669"/>
    <property type="project" value="UniProtKB-KW"/>
</dbReference>
<feature type="domain" description="ABC transporter" evidence="4">
    <location>
        <begin position="5"/>
        <end position="223"/>
    </location>
</feature>
<name>A0ABU5C415_9BACI</name>
<dbReference type="Pfam" id="PF00005">
    <property type="entry name" value="ABC_tran"/>
    <property type="match status" value="1"/>
</dbReference>
<evidence type="ECO:0000256" key="2">
    <source>
        <dbReference type="ARBA" id="ARBA00022741"/>
    </source>
</evidence>
<keyword evidence="2" id="KW-0547">Nucleotide-binding</keyword>
<reference evidence="5 6" key="1">
    <citation type="submission" date="2023-10" db="EMBL/GenBank/DDBJ databases">
        <title>Virgibacillus halophilus 5B73C genome.</title>
        <authorList>
            <person name="Miliotis G."/>
            <person name="Sengupta P."/>
            <person name="Hameed A."/>
            <person name="Chuvochina M."/>
            <person name="Mcdonagh F."/>
            <person name="Simpson A.C."/>
            <person name="Singh N.K."/>
            <person name="Rekha P.D."/>
            <person name="Raman K."/>
            <person name="Hugenholtz P."/>
            <person name="Venkateswaran K."/>
        </authorList>
    </citation>
    <scope>NUCLEOTIDE SEQUENCE [LARGE SCALE GENOMIC DNA]</scope>
    <source>
        <strain evidence="5 6">5B73C</strain>
    </source>
</reference>
<evidence type="ECO:0000256" key="3">
    <source>
        <dbReference type="ARBA" id="ARBA00022840"/>
    </source>
</evidence>
<dbReference type="PANTHER" id="PTHR42939:SF1">
    <property type="entry name" value="ABC TRANSPORTER ATP-BINDING PROTEIN ALBC-RELATED"/>
    <property type="match status" value="1"/>
</dbReference>